<gene>
    <name evidence="2" type="primary">Dwil\GK28095</name>
    <name evidence="2" type="ORF">Dwil_GK28095</name>
</gene>
<keyword evidence="1" id="KW-0472">Membrane</keyword>
<dbReference type="Proteomes" id="UP000007798">
    <property type="component" value="Unassembled WGS sequence"/>
</dbReference>
<reference evidence="2 3" key="1">
    <citation type="journal article" date="2007" name="Nature">
        <title>Evolution of genes and genomes on the Drosophila phylogeny.</title>
        <authorList>
            <consortium name="Drosophila 12 Genomes Consortium"/>
            <person name="Clark A.G."/>
            <person name="Eisen M.B."/>
            <person name="Smith D.R."/>
            <person name="Bergman C.M."/>
            <person name="Oliver B."/>
            <person name="Markow T.A."/>
            <person name="Kaufman T.C."/>
            <person name="Kellis M."/>
            <person name="Gelbart W."/>
            <person name="Iyer V.N."/>
            <person name="Pollard D.A."/>
            <person name="Sackton T.B."/>
            <person name="Larracuente A.M."/>
            <person name="Singh N.D."/>
            <person name="Abad J.P."/>
            <person name="Abt D.N."/>
            <person name="Adryan B."/>
            <person name="Aguade M."/>
            <person name="Akashi H."/>
            <person name="Anderson W.W."/>
            <person name="Aquadro C.F."/>
            <person name="Ardell D.H."/>
            <person name="Arguello R."/>
            <person name="Artieri C.G."/>
            <person name="Barbash D.A."/>
            <person name="Barker D."/>
            <person name="Barsanti P."/>
            <person name="Batterham P."/>
            <person name="Batzoglou S."/>
            <person name="Begun D."/>
            <person name="Bhutkar A."/>
            <person name="Blanco E."/>
            <person name="Bosak S.A."/>
            <person name="Bradley R.K."/>
            <person name="Brand A.D."/>
            <person name="Brent M.R."/>
            <person name="Brooks A.N."/>
            <person name="Brown R.H."/>
            <person name="Butlin R.K."/>
            <person name="Caggese C."/>
            <person name="Calvi B.R."/>
            <person name="Bernardo de Carvalho A."/>
            <person name="Caspi A."/>
            <person name="Castrezana S."/>
            <person name="Celniker S.E."/>
            <person name="Chang J.L."/>
            <person name="Chapple C."/>
            <person name="Chatterji S."/>
            <person name="Chinwalla A."/>
            <person name="Civetta A."/>
            <person name="Clifton S.W."/>
            <person name="Comeron J.M."/>
            <person name="Costello J.C."/>
            <person name="Coyne J.A."/>
            <person name="Daub J."/>
            <person name="David R.G."/>
            <person name="Delcher A.L."/>
            <person name="Delehaunty K."/>
            <person name="Do C.B."/>
            <person name="Ebling H."/>
            <person name="Edwards K."/>
            <person name="Eickbush T."/>
            <person name="Evans J.D."/>
            <person name="Filipski A."/>
            <person name="Findeiss S."/>
            <person name="Freyhult E."/>
            <person name="Fulton L."/>
            <person name="Fulton R."/>
            <person name="Garcia A.C."/>
            <person name="Gardiner A."/>
            <person name="Garfield D.A."/>
            <person name="Garvin B.E."/>
            <person name="Gibson G."/>
            <person name="Gilbert D."/>
            <person name="Gnerre S."/>
            <person name="Godfrey J."/>
            <person name="Good R."/>
            <person name="Gotea V."/>
            <person name="Gravely B."/>
            <person name="Greenberg A.J."/>
            <person name="Griffiths-Jones S."/>
            <person name="Gross S."/>
            <person name="Guigo R."/>
            <person name="Gustafson E.A."/>
            <person name="Haerty W."/>
            <person name="Hahn M.W."/>
            <person name="Halligan D.L."/>
            <person name="Halpern A.L."/>
            <person name="Halter G.M."/>
            <person name="Han M.V."/>
            <person name="Heger A."/>
            <person name="Hillier L."/>
            <person name="Hinrichs A.S."/>
            <person name="Holmes I."/>
            <person name="Hoskins R.A."/>
            <person name="Hubisz M.J."/>
            <person name="Hultmark D."/>
            <person name="Huntley M.A."/>
            <person name="Jaffe D.B."/>
            <person name="Jagadeeshan S."/>
            <person name="Jeck W.R."/>
            <person name="Johnson J."/>
            <person name="Jones C.D."/>
            <person name="Jordan W.C."/>
            <person name="Karpen G.H."/>
            <person name="Kataoka E."/>
            <person name="Keightley P.D."/>
            <person name="Kheradpour P."/>
            <person name="Kirkness E.F."/>
            <person name="Koerich L.B."/>
            <person name="Kristiansen K."/>
            <person name="Kudrna D."/>
            <person name="Kulathinal R.J."/>
            <person name="Kumar S."/>
            <person name="Kwok R."/>
            <person name="Lander E."/>
            <person name="Langley C.H."/>
            <person name="Lapoint R."/>
            <person name="Lazzaro B.P."/>
            <person name="Lee S.J."/>
            <person name="Levesque L."/>
            <person name="Li R."/>
            <person name="Lin C.F."/>
            <person name="Lin M.F."/>
            <person name="Lindblad-Toh K."/>
            <person name="Llopart A."/>
            <person name="Long M."/>
            <person name="Low L."/>
            <person name="Lozovsky E."/>
            <person name="Lu J."/>
            <person name="Luo M."/>
            <person name="Machado C.A."/>
            <person name="Makalowski W."/>
            <person name="Marzo M."/>
            <person name="Matsuda M."/>
            <person name="Matzkin L."/>
            <person name="McAllister B."/>
            <person name="McBride C.S."/>
            <person name="McKernan B."/>
            <person name="McKernan K."/>
            <person name="Mendez-Lago M."/>
            <person name="Minx P."/>
            <person name="Mollenhauer M.U."/>
            <person name="Montooth K."/>
            <person name="Mount S.M."/>
            <person name="Mu X."/>
            <person name="Myers E."/>
            <person name="Negre B."/>
            <person name="Newfeld S."/>
            <person name="Nielsen R."/>
            <person name="Noor M.A."/>
            <person name="O'Grady P."/>
            <person name="Pachter L."/>
            <person name="Papaceit M."/>
            <person name="Parisi M.J."/>
            <person name="Parisi M."/>
            <person name="Parts L."/>
            <person name="Pedersen J.S."/>
            <person name="Pesole G."/>
            <person name="Phillippy A.M."/>
            <person name="Ponting C.P."/>
            <person name="Pop M."/>
            <person name="Porcelli D."/>
            <person name="Powell J.R."/>
            <person name="Prohaska S."/>
            <person name="Pruitt K."/>
            <person name="Puig M."/>
            <person name="Quesneville H."/>
            <person name="Ram K.R."/>
            <person name="Rand D."/>
            <person name="Rasmussen M.D."/>
            <person name="Reed L.K."/>
            <person name="Reenan R."/>
            <person name="Reily A."/>
            <person name="Remington K.A."/>
            <person name="Rieger T.T."/>
            <person name="Ritchie M.G."/>
            <person name="Robin C."/>
            <person name="Rogers Y.H."/>
            <person name="Rohde C."/>
            <person name="Rozas J."/>
            <person name="Rubenfield M.J."/>
            <person name="Ruiz A."/>
            <person name="Russo S."/>
            <person name="Salzberg S.L."/>
            <person name="Sanchez-Gracia A."/>
            <person name="Saranga D.J."/>
            <person name="Sato H."/>
            <person name="Schaeffer S.W."/>
            <person name="Schatz M.C."/>
            <person name="Schlenke T."/>
            <person name="Schwartz R."/>
            <person name="Segarra C."/>
            <person name="Singh R.S."/>
            <person name="Sirot L."/>
            <person name="Sirota M."/>
            <person name="Sisneros N.B."/>
            <person name="Smith C.D."/>
            <person name="Smith T.F."/>
            <person name="Spieth J."/>
            <person name="Stage D.E."/>
            <person name="Stark A."/>
            <person name="Stephan W."/>
            <person name="Strausberg R.L."/>
            <person name="Strempel S."/>
            <person name="Sturgill D."/>
            <person name="Sutton G."/>
            <person name="Sutton G.G."/>
            <person name="Tao W."/>
            <person name="Teichmann S."/>
            <person name="Tobari Y.N."/>
            <person name="Tomimura Y."/>
            <person name="Tsolas J.M."/>
            <person name="Valente V.L."/>
            <person name="Venter E."/>
            <person name="Venter J.C."/>
            <person name="Vicario S."/>
            <person name="Vieira F.G."/>
            <person name="Vilella A.J."/>
            <person name="Villasante A."/>
            <person name="Walenz B."/>
            <person name="Wang J."/>
            <person name="Wasserman M."/>
            <person name="Watts T."/>
            <person name="Wilson D."/>
            <person name="Wilson R.K."/>
            <person name="Wing R.A."/>
            <person name="Wolfner M.F."/>
            <person name="Wong A."/>
            <person name="Wong G.K."/>
            <person name="Wu C.I."/>
            <person name="Wu G."/>
            <person name="Yamamoto D."/>
            <person name="Yang H.P."/>
            <person name="Yang S.P."/>
            <person name="Yorke J.A."/>
            <person name="Yoshida K."/>
            <person name="Zdobnov E."/>
            <person name="Zhang P."/>
            <person name="Zhang Y."/>
            <person name="Zimin A.V."/>
            <person name="Baldwin J."/>
            <person name="Abdouelleil A."/>
            <person name="Abdulkadir J."/>
            <person name="Abebe A."/>
            <person name="Abera B."/>
            <person name="Abreu J."/>
            <person name="Acer S.C."/>
            <person name="Aftuck L."/>
            <person name="Alexander A."/>
            <person name="An P."/>
            <person name="Anderson E."/>
            <person name="Anderson S."/>
            <person name="Arachi H."/>
            <person name="Azer M."/>
            <person name="Bachantsang P."/>
            <person name="Barry A."/>
            <person name="Bayul T."/>
            <person name="Berlin A."/>
            <person name="Bessette D."/>
            <person name="Bloom T."/>
            <person name="Blye J."/>
            <person name="Boguslavskiy L."/>
            <person name="Bonnet C."/>
            <person name="Boukhgalter B."/>
            <person name="Bourzgui I."/>
            <person name="Brown A."/>
            <person name="Cahill P."/>
            <person name="Channer S."/>
            <person name="Cheshatsang Y."/>
            <person name="Chuda L."/>
            <person name="Citroen M."/>
            <person name="Collymore A."/>
            <person name="Cooke P."/>
            <person name="Costello M."/>
            <person name="D'Aco K."/>
            <person name="Daza R."/>
            <person name="De Haan G."/>
            <person name="DeGray S."/>
            <person name="DeMaso C."/>
            <person name="Dhargay N."/>
            <person name="Dooley K."/>
            <person name="Dooley E."/>
            <person name="Doricent M."/>
            <person name="Dorje P."/>
            <person name="Dorjee K."/>
            <person name="Dupes A."/>
            <person name="Elong R."/>
            <person name="Falk J."/>
            <person name="Farina A."/>
            <person name="Faro S."/>
            <person name="Ferguson D."/>
            <person name="Fisher S."/>
            <person name="Foley C.D."/>
            <person name="Franke A."/>
            <person name="Friedrich D."/>
            <person name="Gadbois L."/>
            <person name="Gearin G."/>
            <person name="Gearin C.R."/>
            <person name="Giannoukos G."/>
            <person name="Goode T."/>
            <person name="Graham J."/>
            <person name="Grandbois E."/>
            <person name="Grewal S."/>
            <person name="Gyaltsen K."/>
            <person name="Hafez N."/>
            <person name="Hagos B."/>
            <person name="Hall J."/>
            <person name="Henson C."/>
            <person name="Hollinger A."/>
            <person name="Honan T."/>
            <person name="Huard M.D."/>
            <person name="Hughes L."/>
            <person name="Hurhula B."/>
            <person name="Husby M.E."/>
            <person name="Kamat A."/>
            <person name="Kanga B."/>
            <person name="Kashin S."/>
            <person name="Khazanovich D."/>
            <person name="Kisner P."/>
            <person name="Lance K."/>
            <person name="Lara M."/>
            <person name="Lee W."/>
            <person name="Lennon N."/>
            <person name="Letendre F."/>
            <person name="LeVine R."/>
            <person name="Lipovsky A."/>
            <person name="Liu X."/>
            <person name="Liu J."/>
            <person name="Liu S."/>
            <person name="Lokyitsang T."/>
            <person name="Lokyitsang Y."/>
            <person name="Lubonja R."/>
            <person name="Lui A."/>
            <person name="MacDonald P."/>
            <person name="Magnisalis V."/>
            <person name="Maru K."/>
            <person name="Matthews C."/>
            <person name="McCusker W."/>
            <person name="McDonough S."/>
            <person name="Mehta T."/>
            <person name="Meldrim J."/>
            <person name="Meneus L."/>
            <person name="Mihai O."/>
            <person name="Mihalev A."/>
            <person name="Mihova T."/>
            <person name="Mittelman R."/>
            <person name="Mlenga V."/>
            <person name="Montmayeur A."/>
            <person name="Mulrain L."/>
            <person name="Navidi A."/>
            <person name="Naylor J."/>
            <person name="Negash T."/>
            <person name="Nguyen T."/>
            <person name="Nguyen N."/>
            <person name="Nicol R."/>
            <person name="Norbu C."/>
            <person name="Norbu N."/>
            <person name="Novod N."/>
            <person name="O'Neill B."/>
            <person name="Osman S."/>
            <person name="Markiewicz E."/>
            <person name="Oyono O.L."/>
            <person name="Patti C."/>
            <person name="Phunkhang P."/>
            <person name="Pierre F."/>
            <person name="Priest M."/>
            <person name="Raghuraman S."/>
            <person name="Rege F."/>
            <person name="Reyes R."/>
            <person name="Rise C."/>
            <person name="Rogov P."/>
            <person name="Ross K."/>
            <person name="Ryan E."/>
            <person name="Settipalli S."/>
            <person name="Shea T."/>
            <person name="Sherpa N."/>
            <person name="Shi L."/>
            <person name="Shih D."/>
            <person name="Sparrow T."/>
            <person name="Spaulding J."/>
            <person name="Stalker J."/>
            <person name="Stange-Thomann N."/>
            <person name="Stavropoulos S."/>
            <person name="Stone C."/>
            <person name="Strader C."/>
            <person name="Tesfaye S."/>
            <person name="Thomson T."/>
            <person name="Thoulutsang Y."/>
            <person name="Thoulutsang D."/>
            <person name="Topham K."/>
            <person name="Topping I."/>
            <person name="Tsamla T."/>
            <person name="Vassiliev H."/>
            <person name="Vo A."/>
            <person name="Wangchuk T."/>
            <person name="Wangdi T."/>
            <person name="Weiand M."/>
            <person name="Wilkinson J."/>
            <person name="Wilson A."/>
            <person name="Yadav S."/>
            <person name="Young G."/>
            <person name="Yu Q."/>
            <person name="Zembek L."/>
            <person name="Zhong D."/>
            <person name="Zimmer A."/>
            <person name="Zwirko Z."/>
            <person name="Jaffe D.B."/>
            <person name="Alvarez P."/>
            <person name="Brockman W."/>
            <person name="Butler J."/>
            <person name="Chin C."/>
            <person name="Gnerre S."/>
            <person name="Grabherr M."/>
            <person name="Kleber M."/>
            <person name="Mauceli E."/>
            <person name="MacCallum I."/>
        </authorList>
    </citation>
    <scope>NUCLEOTIDE SEQUENCE [LARGE SCALE GENOMIC DNA]</scope>
    <source>
        <strain evidence="3">Tucson 14030-0811.24</strain>
    </source>
</reference>
<dbReference type="AlphaFoldDB" id="A0A0Q9WS83"/>
<dbReference type="EMBL" id="CH963857">
    <property type="protein sequence ID" value="KRF98461.1"/>
    <property type="molecule type" value="Genomic_DNA"/>
</dbReference>
<dbReference type="InParanoid" id="A0A0Q9WS83"/>
<keyword evidence="1" id="KW-1133">Transmembrane helix</keyword>
<feature type="transmembrane region" description="Helical" evidence="1">
    <location>
        <begin position="20"/>
        <end position="40"/>
    </location>
</feature>
<evidence type="ECO:0000313" key="2">
    <source>
        <dbReference type="EMBL" id="KRF98461.1"/>
    </source>
</evidence>
<proteinExistence type="predicted"/>
<keyword evidence="3" id="KW-1185">Reference proteome</keyword>
<name>A0A0Q9WS83_DROWI</name>
<accession>A0A0Q9WS83</accession>
<organism evidence="2 3">
    <name type="scientific">Drosophila willistoni</name>
    <name type="common">Fruit fly</name>
    <dbReference type="NCBI Taxonomy" id="7260"/>
    <lineage>
        <taxon>Eukaryota</taxon>
        <taxon>Metazoa</taxon>
        <taxon>Ecdysozoa</taxon>
        <taxon>Arthropoda</taxon>
        <taxon>Hexapoda</taxon>
        <taxon>Insecta</taxon>
        <taxon>Pterygota</taxon>
        <taxon>Neoptera</taxon>
        <taxon>Endopterygota</taxon>
        <taxon>Diptera</taxon>
        <taxon>Brachycera</taxon>
        <taxon>Muscomorpha</taxon>
        <taxon>Ephydroidea</taxon>
        <taxon>Drosophilidae</taxon>
        <taxon>Drosophila</taxon>
        <taxon>Sophophora</taxon>
    </lineage>
</organism>
<sequence>MLEWEMFAIAKDRKNREIVIIKLFGAMIWLWMNASLGHLLDAMSKAICLPLMPIADINVYVHRQQLLGSKIIDAI</sequence>
<keyword evidence="1" id="KW-0812">Transmembrane</keyword>
<protein>
    <submittedName>
        <fullName evidence="2">Uncharacterized protein</fullName>
    </submittedName>
</protein>
<evidence type="ECO:0000256" key="1">
    <source>
        <dbReference type="SAM" id="Phobius"/>
    </source>
</evidence>
<evidence type="ECO:0000313" key="3">
    <source>
        <dbReference type="Proteomes" id="UP000007798"/>
    </source>
</evidence>